<organism evidence="2 3">
    <name type="scientific">Jaminaea rosea</name>
    <dbReference type="NCBI Taxonomy" id="1569628"/>
    <lineage>
        <taxon>Eukaryota</taxon>
        <taxon>Fungi</taxon>
        <taxon>Dikarya</taxon>
        <taxon>Basidiomycota</taxon>
        <taxon>Ustilaginomycotina</taxon>
        <taxon>Exobasidiomycetes</taxon>
        <taxon>Microstromatales</taxon>
        <taxon>Microstromatales incertae sedis</taxon>
        <taxon>Jaminaea</taxon>
    </lineage>
</organism>
<dbReference type="Proteomes" id="UP000245884">
    <property type="component" value="Unassembled WGS sequence"/>
</dbReference>
<keyword evidence="3" id="KW-1185">Reference proteome</keyword>
<sequence length="110" mass="11956">MEGLPTAVLMMNEREVKACVGVCWLLLCASCADAPASALGQRQERPPARFGRRSSKKLWGSQSAEPVERKEEATAASYAGDERSRAKGLIVDNEMVTENLRLSASSREVS</sequence>
<evidence type="ECO:0000313" key="3">
    <source>
        <dbReference type="Proteomes" id="UP000245884"/>
    </source>
</evidence>
<protein>
    <submittedName>
        <fullName evidence="2">Uncharacterized protein</fullName>
    </submittedName>
</protein>
<dbReference type="RefSeq" id="XP_025364187.1">
    <property type="nucleotide sequence ID" value="XM_025503242.1"/>
</dbReference>
<accession>A0A316V2C4</accession>
<name>A0A316V2C4_9BASI</name>
<reference evidence="2 3" key="1">
    <citation type="journal article" date="2018" name="Mol. Biol. Evol.">
        <title>Broad Genomic Sampling Reveals a Smut Pathogenic Ancestry of the Fungal Clade Ustilaginomycotina.</title>
        <authorList>
            <person name="Kijpornyongpan T."/>
            <person name="Mondo S.J."/>
            <person name="Barry K."/>
            <person name="Sandor L."/>
            <person name="Lee J."/>
            <person name="Lipzen A."/>
            <person name="Pangilinan J."/>
            <person name="LaButti K."/>
            <person name="Hainaut M."/>
            <person name="Henrissat B."/>
            <person name="Grigoriev I.V."/>
            <person name="Spatafora J.W."/>
            <person name="Aime M.C."/>
        </authorList>
    </citation>
    <scope>NUCLEOTIDE SEQUENCE [LARGE SCALE GENOMIC DNA]</scope>
    <source>
        <strain evidence="2 3">MCA 5214</strain>
    </source>
</reference>
<gene>
    <name evidence="2" type="ORF">BDZ90DRAFT_113950</name>
</gene>
<feature type="region of interest" description="Disordered" evidence="1">
    <location>
        <begin position="37"/>
        <end position="83"/>
    </location>
</feature>
<dbReference type="EMBL" id="KZ819663">
    <property type="protein sequence ID" value="PWN29575.1"/>
    <property type="molecule type" value="Genomic_DNA"/>
</dbReference>
<dbReference type="GeneID" id="37025065"/>
<evidence type="ECO:0000313" key="2">
    <source>
        <dbReference type="EMBL" id="PWN29575.1"/>
    </source>
</evidence>
<evidence type="ECO:0000256" key="1">
    <source>
        <dbReference type="SAM" id="MobiDB-lite"/>
    </source>
</evidence>
<dbReference type="AlphaFoldDB" id="A0A316V2C4"/>
<proteinExistence type="predicted"/>